<feature type="signal peptide" evidence="1">
    <location>
        <begin position="1"/>
        <end position="22"/>
    </location>
</feature>
<accession>D7CRF3</accession>
<gene>
    <name evidence="3" type="ordered locus">Trad_2128</name>
</gene>
<dbReference type="SUPFAM" id="SSF159245">
    <property type="entry name" value="AttH-like"/>
    <property type="match status" value="1"/>
</dbReference>
<dbReference type="HOGENOM" id="CLU_040626_0_0_0"/>
<sequence>MRPLAAPSLPALLAVFALSACAPSVYDAPYPVRPVELPRDDAAHDAPIEWWYYTGHLETETGEPYGFELTFFKAFVPPEIKLFGVYPLYHTLERGHVAHFAVTDKTGRRFVMGERADFWGYGAGASRDELEVFVANWRAERAPDGVSHRIRAAEGGFALDLTLTPTKPAALHGDPPGIQSMGPGGTSYYVSYTRMAATGTLGRGCGPLGLGCETLRVTGEAWHDHQWGDFDLSSYAGWDWFSVQFTDDTELMLYLIREPSGAYTARAGSFVTASSETLGLGAEDFSVTPTGATWTSPETGAVYPMGWRVAVPAHGLELTVTPVFPEQEMNTRASTGVVYWEGAVAVTGSKAGVGYVELTNYDRYPYGQTDETTPLQPLRGPFGG</sequence>
<name>D7CRF3_TRURR</name>
<feature type="chain" id="PRO_5003094530" description="AttH domain-containing protein" evidence="1">
    <location>
        <begin position="23"/>
        <end position="384"/>
    </location>
</feature>
<dbReference type="InterPro" id="IPR023374">
    <property type="entry name" value="AttH-like_dom_sf"/>
</dbReference>
<proteinExistence type="predicted"/>
<dbReference type="Proteomes" id="UP000000379">
    <property type="component" value="Chromosome"/>
</dbReference>
<dbReference type="Gene3D" id="2.40.370.10">
    <property type="entry name" value="AttH-like domain"/>
    <property type="match status" value="2"/>
</dbReference>
<protein>
    <recommendedName>
        <fullName evidence="2">AttH domain-containing protein</fullName>
    </recommendedName>
</protein>
<dbReference type="Pfam" id="PF17186">
    <property type="entry name" value="Lipocalin_9"/>
    <property type="match status" value="1"/>
</dbReference>
<dbReference type="PANTHER" id="PTHR38591">
    <property type="entry name" value="HYDROLASE"/>
    <property type="match status" value="1"/>
</dbReference>
<dbReference type="Pfam" id="PF07143">
    <property type="entry name" value="CrtC"/>
    <property type="match status" value="1"/>
</dbReference>
<evidence type="ECO:0000256" key="1">
    <source>
        <dbReference type="SAM" id="SignalP"/>
    </source>
</evidence>
<evidence type="ECO:0000259" key="2">
    <source>
        <dbReference type="Pfam" id="PF07143"/>
    </source>
</evidence>
<dbReference type="PROSITE" id="PS51257">
    <property type="entry name" value="PROKAR_LIPOPROTEIN"/>
    <property type="match status" value="1"/>
</dbReference>
<evidence type="ECO:0000313" key="3">
    <source>
        <dbReference type="EMBL" id="ADI15241.1"/>
    </source>
</evidence>
<organism evidence="3 4">
    <name type="scientific">Truepera radiovictrix (strain DSM 17093 / CIP 108686 / LMG 22925 / RQ-24)</name>
    <dbReference type="NCBI Taxonomy" id="649638"/>
    <lineage>
        <taxon>Bacteria</taxon>
        <taxon>Thermotogati</taxon>
        <taxon>Deinococcota</taxon>
        <taxon>Deinococci</taxon>
        <taxon>Trueperales</taxon>
        <taxon>Trueperaceae</taxon>
        <taxon>Truepera</taxon>
    </lineage>
</organism>
<dbReference type="KEGG" id="tra:Trad_2128"/>
<dbReference type="InterPro" id="IPR010791">
    <property type="entry name" value="AttH_dom"/>
</dbReference>
<evidence type="ECO:0000313" key="4">
    <source>
        <dbReference type="Proteomes" id="UP000000379"/>
    </source>
</evidence>
<dbReference type="EMBL" id="CP002049">
    <property type="protein sequence ID" value="ADI15241.1"/>
    <property type="molecule type" value="Genomic_DNA"/>
</dbReference>
<dbReference type="eggNOG" id="COG5621">
    <property type="taxonomic scope" value="Bacteria"/>
</dbReference>
<dbReference type="OrthoDB" id="9770826at2"/>
<dbReference type="RefSeq" id="WP_013178605.1">
    <property type="nucleotide sequence ID" value="NC_014221.1"/>
</dbReference>
<feature type="domain" description="AttH" evidence="2">
    <location>
        <begin position="48"/>
        <end position="229"/>
    </location>
</feature>
<dbReference type="PANTHER" id="PTHR38591:SF1">
    <property type="entry name" value="BLL1000 PROTEIN"/>
    <property type="match status" value="1"/>
</dbReference>
<keyword evidence="1" id="KW-0732">Signal</keyword>
<reference evidence="3 4" key="2">
    <citation type="journal article" date="2011" name="Stand. Genomic Sci.">
        <title>Complete genome sequence of Truepera radiovictrix type strain (RQ-24).</title>
        <authorList>
            <person name="Ivanova N."/>
            <person name="Rohde C."/>
            <person name="Munk C."/>
            <person name="Nolan M."/>
            <person name="Lucas S."/>
            <person name="Del Rio T.G."/>
            <person name="Tice H."/>
            <person name="Deshpande S."/>
            <person name="Cheng J.F."/>
            <person name="Tapia R."/>
            <person name="Han C."/>
            <person name="Goodwin L."/>
            <person name="Pitluck S."/>
            <person name="Liolios K."/>
            <person name="Mavromatis K."/>
            <person name="Mikhailova N."/>
            <person name="Pati A."/>
            <person name="Chen A."/>
            <person name="Palaniappan K."/>
            <person name="Land M."/>
            <person name="Hauser L."/>
            <person name="Chang Y.J."/>
            <person name="Jeffries C.D."/>
            <person name="Brambilla E."/>
            <person name="Rohde M."/>
            <person name="Goker M."/>
            <person name="Tindall B.J."/>
            <person name="Woyke T."/>
            <person name="Bristow J."/>
            <person name="Eisen J.A."/>
            <person name="Markowitz V."/>
            <person name="Hugenholtz P."/>
            <person name="Kyrpides N.C."/>
            <person name="Klenk H.P."/>
            <person name="Lapidus A."/>
        </authorList>
    </citation>
    <scope>NUCLEOTIDE SEQUENCE [LARGE SCALE GENOMIC DNA]</scope>
    <source>
        <strain evidence="4">DSM 17093 / CIP 108686 / LMG 22925 / RQ-24</strain>
    </source>
</reference>
<keyword evidence="4" id="KW-1185">Reference proteome</keyword>
<reference evidence="4" key="1">
    <citation type="submission" date="2010-05" db="EMBL/GenBank/DDBJ databases">
        <title>The complete genome of Truepera radiovictris DSM 17093.</title>
        <authorList>
            <consortium name="US DOE Joint Genome Institute (JGI-PGF)"/>
            <person name="Lucas S."/>
            <person name="Copeland A."/>
            <person name="Lapidus A."/>
            <person name="Glavina del Rio T."/>
            <person name="Dalin E."/>
            <person name="Tice H."/>
            <person name="Bruce D."/>
            <person name="Goodwin L."/>
            <person name="Pitluck S."/>
            <person name="Kyrpides N."/>
            <person name="Mavromatis K."/>
            <person name="Ovchinnikova G."/>
            <person name="Munk A.C."/>
            <person name="Detter J.C."/>
            <person name="Han C."/>
            <person name="Tapia R."/>
            <person name="Land M."/>
            <person name="Hauser L."/>
            <person name="Markowitz V."/>
            <person name="Cheng J.-F."/>
            <person name="Hugenholtz P."/>
            <person name="Woyke T."/>
            <person name="Wu D."/>
            <person name="Tindall B."/>
            <person name="Pomrenke H.G."/>
            <person name="Brambilla E."/>
            <person name="Klenk H.-P."/>
            <person name="Eisen J.A."/>
        </authorList>
    </citation>
    <scope>NUCLEOTIDE SEQUENCE [LARGE SCALE GENOMIC DNA]</scope>
    <source>
        <strain evidence="4">DSM 17093 / CIP 108686 / LMG 22925 / RQ-24</strain>
    </source>
</reference>
<dbReference type="STRING" id="649638.Trad_2128"/>
<dbReference type="AlphaFoldDB" id="D7CRF3"/>